<dbReference type="GO" id="GO:0004029">
    <property type="term" value="F:aldehyde dehydrogenase (NAD+) activity"/>
    <property type="evidence" value="ECO:0007669"/>
    <property type="project" value="TreeGrafter"/>
</dbReference>
<dbReference type="EMBL" id="SPSB01000002">
    <property type="protein sequence ID" value="TFV95598.1"/>
    <property type="molecule type" value="Genomic_DNA"/>
</dbReference>
<evidence type="ECO:0000259" key="1">
    <source>
        <dbReference type="Pfam" id="PF01370"/>
    </source>
</evidence>
<dbReference type="PANTHER" id="PTHR48079:SF6">
    <property type="entry name" value="NAD(P)-BINDING DOMAIN-CONTAINING PROTEIN-RELATED"/>
    <property type="match status" value="1"/>
</dbReference>
<comment type="caution">
    <text evidence="2">The sequence shown here is derived from an EMBL/GenBank/DDBJ whole genome shotgun (WGS) entry which is preliminary data.</text>
</comment>
<dbReference type="InterPro" id="IPR036291">
    <property type="entry name" value="NAD(P)-bd_dom_sf"/>
</dbReference>
<gene>
    <name evidence="2" type="ORF">E4S40_05095</name>
</gene>
<organism evidence="2 3">
    <name type="scientific">Algoriphagus kandeliae</name>
    <dbReference type="NCBI Taxonomy" id="2562278"/>
    <lineage>
        <taxon>Bacteria</taxon>
        <taxon>Pseudomonadati</taxon>
        <taxon>Bacteroidota</taxon>
        <taxon>Cytophagia</taxon>
        <taxon>Cytophagales</taxon>
        <taxon>Cyclobacteriaceae</taxon>
        <taxon>Algoriphagus</taxon>
    </lineage>
</organism>
<feature type="domain" description="NAD-dependent epimerase/dehydratase" evidence="1">
    <location>
        <begin position="3"/>
        <end position="218"/>
    </location>
</feature>
<evidence type="ECO:0000313" key="3">
    <source>
        <dbReference type="Proteomes" id="UP000297647"/>
    </source>
</evidence>
<reference evidence="2 3" key="1">
    <citation type="submission" date="2019-03" db="EMBL/GenBank/DDBJ databases">
        <title>Algoriphagus sp. nov, a new strain isolated from root system soil of mangrove plant Kandelia.</title>
        <authorList>
            <person name="Yin Q."/>
            <person name="Wang K."/>
            <person name="Song Z."/>
        </authorList>
    </citation>
    <scope>NUCLEOTIDE SEQUENCE [LARGE SCALE GENOMIC DNA]</scope>
    <source>
        <strain evidence="2 3">XY-J91</strain>
    </source>
</reference>
<dbReference type="Gene3D" id="3.40.50.720">
    <property type="entry name" value="NAD(P)-binding Rossmann-like Domain"/>
    <property type="match status" value="1"/>
</dbReference>
<dbReference type="GO" id="GO:0005737">
    <property type="term" value="C:cytoplasm"/>
    <property type="evidence" value="ECO:0007669"/>
    <property type="project" value="TreeGrafter"/>
</dbReference>
<name>A0A4Y9QV47_9BACT</name>
<sequence>MNILITGITGLFGSYLAAEFASLGKIIGLRRANSSTRLLDQKNLEITWREADLGDPSQLESAMEDVDLVIHSAGMVSFFPSDSDQLYQTNVIGTRNLVNAMLDKGVKKLIHISSVAAIGRSTELTTINEKFKWTESPLNTDYARSKYEGELEVWRGEQEGLEVLVINPSVILGKIADDRSSTSIYSYVLEEKSYYPKGDINYIDARDAAKITRLLFEKEAWGERFILNAGSISYQEFFKQMAQSFGKKAPQKPVTPLLLNLAVWYAGFSRWIGASKIPLNSSTARISQLSVNFDNTKVKKALGYEFRPLLETFNWAK</sequence>
<dbReference type="InterPro" id="IPR001509">
    <property type="entry name" value="Epimerase_deHydtase"/>
</dbReference>
<evidence type="ECO:0000313" key="2">
    <source>
        <dbReference type="EMBL" id="TFV95598.1"/>
    </source>
</evidence>
<dbReference type="AlphaFoldDB" id="A0A4Y9QV47"/>
<keyword evidence="3" id="KW-1185">Reference proteome</keyword>
<dbReference type="OrthoDB" id="596910at2"/>
<dbReference type="Proteomes" id="UP000297647">
    <property type="component" value="Unassembled WGS sequence"/>
</dbReference>
<proteinExistence type="predicted"/>
<dbReference type="InterPro" id="IPR051783">
    <property type="entry name" value="NAD(P)-dependent_oxidoreduct"/>
</dbReference>
<dbReference type="Pfam" id="PF01370">
    <property type="entry name" value="Epimerase"/>
    <property type="match status" value="1"/>
</dbReference>
<accession>A0A4Y9QV47</accession>
<dbReference type="RefSeq" id="WP_135071842.1">
    <property type="nucleotide sequence ID" value="NZ_SPSB01000002.1"/>
</dbReference>
<protein>
    <submittedName>
        <fullName evidence="2">NAD-dependent epimerase/dehydratase family protein</fullName>
    </submittedName>
</protein>
<dbReference type="PANTHER" id="PTHR48079">
    <property type="entry name" value="PROTEIN YEEZ"/>
    <property type="match status" value="1"/>
</dbReference>
<dbReference type="SUPFAM" id="SSF51735">
    <property type="entry name" value="NAD(P)-binding Rossmann-fold domains"/>
    <property type="match status" value="1"/>
</dbReference>